<keyword evidence="8" id="KW-1185">Reference proteome</keyword>
<accession>A0A8R1HQC7</accession>
<proteinExistence type="inferred from homology"/>
<comment type="caution">
    <text evidence="6">Lacks conserved residue(s) required for the propagation of feature annotation.</text>
</comment>
<comment type="subcellular location">
    <subcellularLocation>
        <location evidence="1">Membrane</location>
        <topology evidence="1">Multi-pass membrane protein</topology>
    </subcellularLocation>
</comment>
<dbReference type="GO" id="GO:0016020">
    <property type="term" value="C:membrane"/>
    <property type="evidence" value="ECO:0007669"/>
    <property type="project" value="UniProtKB-SubCell"/>
</dbReference>
<keyword evidence="5 6" id="KW-0472">Membrane</keyword>
<reference evidence="8" key="1">
    <citation type="submission" date="2010-08" db="EMBL/GenBank/DDBJ databases">
        <authorList>
            <consortium name="Caenorhabditis japonica Sequencing Consortium"/>
            <person name="Wilson R.K."/>
        </authorList>
    </citation>
    <scope>NUCLEOTIDE SEQUENCE [LARGE SCALE GENOMIC DNA]</scope>
    <source>
        <strain evidence="8">DF5081</strain>
    </source>
</reference>
<dbReference type="PANTHER" id="PTHR31552">
    <property type="entry name" value="SERPENTINE RECEPTOR CLASS GAMMA"/>
    <property type="match status" value="1"/>
</dbReference>
<evidence type="ECO:0000313" key="8">
    <source>
        <dbReference type="Proteomes" id="UP000005237"/>
    </source>
</evidence>
<evidence type="ECO:0000256" key="4">
    <source>
        <dbReference type="ARBA" id="ARBA00022989"/>
    </source>
</evidence>
<evidence type="ECO:0000256" key="6">
    <source>
        <dbReference type="RuleBase" id="RU280813"/>
    </source>
</evidence>
<comment type="similarity">
    <text evidence="2 6">Belongs to the nematode receptor-like protein srg family.</text>
</comment>
<evidence type="ECO:0000256" key="5">
    <source>
        <dbReference type="ARBA" id="ARBA00023136"/>
    </source>
</evidence>
<name>A0A8R1HQC7_CAEJA</name>
<keyword evidence="3 6" id="KW-0812">Transmembrane</keyword>
<dbReference type="AlphaFoldDB" id="A0A8R1HQC7"/>
<organism evidence="7 8">
    <name type="scientific">Caenorhabditis japonica</name>
    <dbReference type="NCBI Taxonomy" id="281687"/>
    <lineage>
        <taxon>Eukaryota</taxon>
        <taxon>Metazoa</taxon>
        <taxon>Ecdysozoa</taxon>
        <taxon>Nematoda</taxon>
        <taxon>Chromadorea</taxon>
        <taxon>Rhabditida</taxon>
        <taxon>Rhabditina</taxon>
        <taxon>Rhabditomorpha</taxon>
        <taxon>Rhabditoidea</taxon>
        <taxon>Rhabditidae</taxon>
        <taxon>Peloderinae</taxon>
        <taxon>Caenorhabditis</taxon>
    </lineage>
</organism>
<evidence type="ECO:0000313" key="7">
    <source>
        <dbReference type="EnsemblMetazoa" id="CJA04195.1"/>
    </source>
</evidence>
<dbReference type="InterPro" id="IPR000609">
    <property type="entry name" value="7TM_GPCR_serpentine_rcpt_Srg"/>
</dbReference>
<dbReference type="PANTHER" id="PTHR31552:SF26">
    <property type="entry name" value="SERPENTINE RECEPTOR CLASS GAMMA-31"/>
    <property type="match status" value="1"/>
</dbReference>
<evidence type="ECO:0000256" key="2">
    <source>
        <dbReference type="ARBA" id="ARBA00005692"/>
    </source>
</evidence>
<dbReference type="GO" id="GO:0007606">
    <property type="term" value="P:sensory perception of chemical stimulus"/>
    <property type="evidence" value="ECO:0007669"/>
    <property type="project" value="UniProtKB-UniRule"/>
</dbReference>
<dbReference type="EnsemblMetazoa" id="CJA04195.1">
    <property type="protein sequence ID" value="CJA04195.1"/>
    <property type="gene ID" value="WBGene00123400"/>
</dbReference>
<feature type="transmembrane region" description="Helical" evidence="6">
    <location>
        <begin position="68"/>
        <end position="89"/>
    </location>
</feature>
<evidence type="ECO:0000256" key="1">
    <source>
        <dbReference type="ARBA" id="ARBA00004141"/>
    </source>
</evidence>
<dbReference type="SUPFAM" id="SSF81321">
    <property type="entry name" value="Family A G protein-coupled receptor-like"/>
    <property type="match status" value="1"/>
</dbReference>
<feature type="transmembrane region" description="Helical" evidence="6">
    <location>
        <begin position="21"/>
        <end position="42"/>
    </location>
</feature>
<dbReference type="Pfam" id="PF02118">
    <property type="entry name" value="Srg"/>
    <property type="match status" value="1"/>
</dbReference>
<feature type="transmembrane region" description="Helical" evidence="6">
    <location>
        <begin position="109"/>
        <end position="129"/>
    </location>
</feature>
<keyword evidence="4 6" id="KW-1133">Transmembrane helix</keyword>
<sequence>MSFNRFTTTYWHKNYARIWHYAHFPVLIFLLLLPALFTHPLLLNEAQLVYNPISDRFVAHSQTNMSRLYAALVSWMIVTTFLNIVLNIVCWLRISKYSQASRQQSDYRLFLYSFVTVFIQLIAVSTAILNKLSTDNDPTKTWLLSRIGQTMTLFGSDLLTLSPPYILVVFSKKIRRAVKLVFVKEKPASLPPNFRATRSANSKAIGW</sequence>
<protein>
    <recommendedName>
        <fullName evidence="6">Serpentine receptor class gamma</fullName>
    </recommendedName>
</protein>
<feature type="transmembrane region" description="Helical" evidence="6">
    <location>
        <begin position="149"/>
        <end position="170"/>
    </location>
</feature>
<evidence type="ECO:0000256" key="3">
    <source>
        <dbReference type="ARBA" id="ARBA00022692"/>
    </source>
</evidence>
<reference evidence="7" key="2">
    <citation type="submission" date="2022-06" db="UniProtKB">
        <authorList>
            <consortium name="EnsemblMetazoa"/>
        </authorList>
    </citation>
    <scope>IDENTIFICATION</scope>
    <source>
        <strain evidence="7">DF5081</strain>
    </source>
</reference>
<dbReference type="GO" id="GO:0004888">
    <property type="term" value="F:transmembrane signaling receptor activity"/>
    <property type="evidence" value="ECO:0007669"/>
    <property type="project" value="InterPro"/>
</dbReference>
<dbReference type="Proteomes" id="UP000005237">
    <property type="component" value="Unassembled WGS sequence"/>
</dbReference>